<dbReference type="InterPro" id="IPR027417">
    <property type="entry name" value="P-loop_NTPase"/>
</dbReference>
<dbReference type="GO" id="GO:0005524">
    <property type="term" value="F:ATP binding"/>
    <property type="evidence" value="ECO:0007669"/>
    <property type="project" value="UniProtKB-KW"/>
</dbReference>
<dbReference type="EMBL" id="JAOQIO010000007">
    <property type="protein sequence ID" value="MCU6791141.1"/>
    <property type="molecule type" value="Genomic_DNA"/>
</dbReference>
<dbReference type="InterPro" id="IPR003593">
    <property type="entry name" value="AAA+_ATPase"/>
</dbReference>
<gene>
    <name evidence="5" type="ORF">OB236_03255</name>
</gene>
<accession>A0ABT2UAT9</accession>
<dbReference type="PANTHER" id="PTHR42781">
    <property type="entry name" value="SPERMIDINE/PUTRESCINE IMPORT ATP-BINDING PROTEIN POTA"/>
    <property type="match status" value="1"/>
</dbReference>
<dbReference type="Proteomes" id="UP001652445">
    <property type="component" value="Unassembled WGS sequence"/>
</dbReference>
<keyword evidence="3 5" id="KW-0067">ATP-binding</keyword>
<protein>
    <submittedName>
        <fullName evidence="5">ABC transporter ATP-binding protein</fullName>
    </submittedName>
</protein>
<dbReference type="PROSITE" id="PS50893">
    <property type="entry name" value="ABC_TRANSPORTER_2"/>
    <property type="match status" value="1"/>
</dbReference>
<dbReference type="SUPFAM" id="SSF52540">
    <property type="entry name" value="P-loop containing nucleoside triphosphate hydrolases"/>
    <property type="match status" value="1"/>
</dbReference>
<feature type="domain" description="ABC transporter" evidence="4">
    <location>
        <begin position="8"/>
        <end position="238"/>
    </location>
</feature>
<dbReference type="PANTHER" id="PTHR42781:SF4">
    <property type="entry name" value="SPERMIDINE_PUTRESCINE IMPORT ATP-BINDING PROTEIN POTA"/>
    <property type="match status" value="1"/>
</dbReference>
<evidence type="ECO:0000313" key="5">
    <source>
        <dbReference type="EMBL" id="MCU6791141.1"/>
    </source>
</evidence>
<dbReference type="PROSITE" id="PS00211">
    <property type="entry name" value="ABC_TRANSPORTER_1"/>
    <property type="match status" value="1"/>
</dbReference>
<evidence type="ECO:0000259" key="4">
    <source>
        <dbReference type="PROSITE" id="PS50893"/>
    </source>
</evidence>
<dbReference type="SUPFAM" id="SSF50331">
    <property type="entry name" value="MOP-like"/>
    <property type="match status" value="1"/>
</dbReference>
<dbReference type="SMART" id="SM00382">
    <property type="entry name" value="AAA"/>
    <property type="match status" value="1"/>
</dbReference>
<organism evidence="5 6">
    <name type="scientific">Paenibacillus baimaensis</name>
    <dbReference type="NCBI Taxonomy" id="2982185"/>
    <lineage>
        <taxon>Bacteria</taxon>
        <taxon>Bacillati</taxon>
        <taxon>Bacillota</taxon>
        <taxon>Bacilli</taxon>
        <taxon>Bacillales</taxon>
        <taxon>Paenibacillaceae</taxon>
        <taxon>Paenibacillus</taxon>
    </lineage>
</organism>
<dbReference type="InterPro" id="IPR050093">
    <property type="entry name" value="ABC_SmlMolc_Importer"/>
</dbReference>
<dbReference type="Gene3D" id="2.40.50.100">
    <property type="match status" value="1"/>
</dbReference>
<evidence type="ECO:0000256" key="2">
    <source>
        <dbReference type="ARBA" id="ARBA00022741"/>
    </source>
</evidence>
<keyword evidence="6" id="KW-1185">Reference proteome</keyword>
<sequence>MSAENSIIKIENVTKQFGAFKAINNVSLDIQRGSFTTLLGPSGCGKTTLMRLIAGFHEPDSGTIYIEGKKVNGTPVYKRNTPLVFQEYALFPHMTVFENIAYGLKLKKVPTNVLKEKVEAMLDMFGLQGLEHRYPKQMSGGQQQRVAFARALIIGQNILLMDEPLSNLDAKMRVEVRNDIRDMQQRAGITAIFVTHDQDEALSLSDRIAVFNKGTIYQVGTPWEVYFKPNNRFVADFVGVANFLNGEVVGVEAEDYIVKCADMAIRVDKTGYTAKLGDKVTLVIRPECISVIPYETSHGNYDNVWSGVITRSSFLGRMIRYWAEAGSMQWIVDDTSPSVRGYLEGNIRIALDKKKIHLLIGDEA</sequence>
<keyword evidence="1" id="KW-0813">Transport</keyword>
<evidence type="ECO:0000256" key="3">
    <source>
        <dbReference type="ARBA" id="ARBA00022840"/>
    </source>
</evidence>
<proteinExistence type="predicted"/>
<dbReference type="RefSeq" id="WP_262682711.1">
    <property type="nucleotide sequence ID" value="NZ_JAOQIO010000007.1"/>
</dbReference>
<dbReference type="InterPro" id="IPR003439">
    <property type="entry name" value="ABC_transporter-like_ATP-bd"/>
</dbReference>
<evidence type="ECO:0000256" key="1">
    <source>
        <dbReference type="ARBA" id="ARBA00022448"/>
    </source>
</evidence>
<dbReference type="Gene3D" id="3.40.50.300">
    <property type="entry name" value="P-loop containing nucleotide triphosphate hydrolases"/>
    <property type="match status" value="1"/>
</dbReference>
<reference evidence="5 6" key="1">
    <citation type="submission" date="2022-09" db="EMBL/GenBank/DDBJ databases">
        <authorList>
            <person name="Han X.L."/>
            <person name="Wang Q."/>
            <person name="Lu T."/>
        </authorList>
    </citation>
    <scope>NUCLEOTIDE SEQUENCE [LARGE SCALE GENOMIC DNA]</scope>
    <source>
        <strain evidence="5 6">WQ 127069</strain>
    </source>
</reference>
<dbReference type="Pfam" id="PF00005">
    <property type="entry name" value="ABC_tran"/>
    <property type="match status" value="1"/>
</dbReference>
<name>A0ABT2UAT9_9BACL</name>
<keyword evidence="2" id="KW-0547">Nucleotide-binding</keyword>
<evidence type="ECO:0000313" key="6">
    <source>
        <dbReference type="Proteomes" id="UP001652445"/>
    </source>
</evidence>
<dbReference type="InterPro" id="IPR017871">
    <property type="entry name" value="ABC_transporter-like_CS"/>
</dbReference>
<dbReference type="InterPro" id="IPR008995">
    <property type="entry name" value="Mo/tungstate-bd_C_term_dom"/>
</dbReference>
<comment type="caution">
    <text evidence="5">The sequence shown here is derived from an EMBL/GenBank/DDBJ whole genome shotgun (WGS) entry which is preliminary data.</text>
</comment>